<dbReference type="Gene3D" id="3.80.10.10">
    <property type="entry name" value="Ribonuclease Inhibitor"/>
    <property type="match status" value="1"/>
</dbReference>
<keyword evidence="2" id="KW-0597">Phosphoprotein</keyword>
<evidence type="ECO:0000256" key="5">
    <source>
        <dbReference type="ARBA" id="ARBA00022786"/>
    </source>
</evidence>
<evidence type="ECO:0000313" key="7">
    <source>
        <dbReference type="EMBL" id="KAK7933258.1"/>
    </source>
</evidence>
<evidence type="ECO:0000256" key="2">
    <source>
        <dbReference type="ARBA" id="ARBA00022553"/>
    </source>
</evidence>
<dbReference type="AlphaFoldDB" id="A0AAW0PRJ3"/>
<feature type="region of interest" description="Disordered" evidence="6">
    <location>
        <begin position="176"/>
        <end position="214"/>
    </location>
</feature>
<accession>A0AAW0PRJ3</accession>
<keyword evidence="3" id="KW-0433">Leucine-rich repeat</keyword>
<evidence type="ECO:0000256" key="4">
    <source>
        <dbReference type="ARBA" id="ARBA00022737"/>
    </source>
</evidence>
<keyword evidence="8" id="KW-1185">Reference proteome</keyword>
<proteinExistence type="predicted"/>
<sequence length="349" mass="38677">MSGTISGQDRKSRSQCSELQLKDCRLLEKWSNKEKSLHRLSTALSEHKTLNTLSLAHNRIGNTTPVTLTQPYRQACPSSGSALLRRPHSALQHLDLSSNFIQPGELLEFSQRLQVLRPSRRITLDLRKNPGDRDTHTWSLALSSLAPFCRLMVEDWTSTNTMADHISNILRDSPVGTGTSTVNRPRKGFRHKKLGRVRHEETETATETTWEESDSTLGRSERSCCSVLTASHAHTAQVSQFKCASAGARSDRSRTQQLGVDTSQTGADPDLSLLTAPWTRAPPAAFSNCQRPLCYWPQSEHTERVKACSTQAGGLGEVRAAVPVLLHRTISMGPPRADSQYKHQLALLP</sequence>
<evidence type="ECO:0000256" key="1">
    <source>
        <dbReference type="ARBA" id="ARBA00014201"/>
    </source>
</evidence>
<name>A0AAW0PRJ3_9GOBI</name>
<dbReference type="Proteomes" id="UP001460270">
    <property type="component" value="Unassembled WGS sequence"/>
</dbReference>
<dbReference type="InterPro" id="IPR032675">
    <property type="entry name" value="LRR_dom_sf"/>
</dbReference>
<gene>
    <name evidence="7" type="ORF">WMY93_004154</name>
</gene>
<evidence type="ECO:0000256" key="3">
    <source>
        <dbReference type="ARBA" id="ARBA00022614"/>
    </source>
</evidence>
<evidence type="ECO:0000313" key="8">
    <source>
        <dbReference type="Proteomes" id="UP001460270"/>
    </source>
</evidence>
<dbReference type="PANTHER" id="PTHR15354:SF1">
    <property type="entry name" value="LEUCINE-RICH REPEAT-CONTAINING PROTEIN 41"/>
    <property type="match status" value="1"/>
</dbReference>
<keyword evidence="4" id="KW-0677">Repeat</keyword>
<protein>
    <recommendedName>
        <fullName evidence="1">Leucine-rich repeat-containing protein 41</fullName>
    </recommendedName>
</protein>
<dbReference type="SUPFAM" id="SSF52047">
    <property type="entry name" value="RNI-like"/>
    <property type="match status" value="1"/>
</dbReference>
<keyword evidence="5" id="KW-0833">Ubl conjugation pathway</keyword>
<dbReference type="PANTHER" id="PTHR15354">
    <property type="entry name" value="MUF1"/>
    <property type="match status" value="1"/>
</dbReference>
<evidence type="ECO:0000256" key="6">
    <source>
        <dbReference type="SAM" id="MobiDB-lite"/>
    </source>
</evidence>
<organism evidence="7 8">
    <name type="scientific">Mugilogobius chulae</name>
    <name type="common">yellowstripe goby</name>
    <dbReference type="NCBI Taxonomy" id="88201"/>
    <lineage>
        <taxon>Eukaryota</taxon>
        <taxon>Metazoa</taxon>
        <taxon>Chordata</taxon>
        <taxon>Craniata</taxon>
        <taxon>Vertebrata</taxon>
        <taxon>Euteleostomi</taxon>
        <taxon>Actinopterygii</taxon>
        <taxon>Neopterygii</taxon>
        <taxon>Teleostei</taxon>
        <taxon>Neoteleostei</taxon>
        <taxon>Acanthomorphata</taxon>
        <taxon>Gobiaria</taxon>
        <taxon>Gobiiformes</taxon>
        <taxon>Gobioidei</taxon>
        <taxon>Gobiidae</taxon>
        <taxon>Gobionellinae</taxon>
        <taxon>Mugilogobius</taxon>
    </lineage>
</organism>
<dbReference type="InterPro" id="IPR026137">
    <property type="entry name" value="Leu_rpt_41"/>
</dbReference>
<dbReference type="EMBL" id="JBBPFD010000003">
    <property type="protein sequence ID" value="KAK7933258.1"/>
    <property type="molecule type" value="Genomic_DNA"/>
</dbReference>
<reference evidence="8" key="1">
    <citation type="submission" date="2024-04" db="EMBL/GenBank/DDBJ databases">
        <title>Salinicola lusitanus LLJ914,a marine bacterium isolated from the Okinawa Trough.</title>
        <authorList>
            <person name="Li J."/>
        </authorList>
    </citation>
    <scope>NUCLEOTIDE SEQUENCE [LARGE SCALE GENOMIC DNA]</scope>
</reference>
<feature type="compositionally biased region" description="Basic residues" evidence="6">
    <location>
        <begin position="184"/>
        <end position="196"/>
    </location>
</feature>
<comment type="caution">
    <text evidence="7">The sequence shown here is derived from an EMBL/GenBank/DDBJ whole genome shotgun (WGS) entry which is preliminary data.</text>
</comment>